<dbReference type="OrthoDB" id="9807753at2"/>
<keyword evidence="10" id="KW-1185">Reference proteome</keyword>
<feature type="domain" description="SpoVT-AbrB" evidence="8">
    <location>
        <begin position="76"/>
        <end position="119"/>
    </location>
</feature>
<gene>
    <name evidence="7 9" type="primary">mraZ</name>
    <name evidence="9" type="ORF">ET989_02965</name>
</gene>
<name>A0A4Q9KFT6_9ACTN</name>
<evidence type="ECO:0000256" key="7">
    <source>
        <dbReference type="HAMAP-Rule" id="MF_01008"/>
    </source>
</evidence>
<dbReference type="NCBIfam" id="TIGR00242">
    <property type="entry name" value="division/cell wall cluster transcriptional repressor MraZ"/>
    <property type="match status" value="1"/>
</dbReference>
<dbReference type="HAMAP" id="MF_01008">
    <property type="entry name" value="MraZ"/>
    <property type="match status" value="1"/>
</dbReference>
<accession>A0A4Q9KFT6</accession>
<dbReference type="GO" id="GO:2000143">
    <property type="term" value="P:negative regulation of DNA-templated transcription initiation"/>
    <property type="evidence" value="ECO:0007669"/>
    <property type="project" value="TreeGrafter"/>
</dbReference>
<dbReference type="InterPro" id="IPR007159">
    <property type="entry name" value="SpoVT-AbrB_dom"/>
</dbReference>
<dbReference type="InterPro" id="IPR038619">
    <property type="entry name" value="MraZ_sf"/>
</dbReference>
<dbReference type="InterPro" id="IPR020603">
    <property type="entry name" value="MraZ_dom"/>
</dbReference>
<dbReference type="InterPro" id="IPR035644">
    <property type="entry name" value="MraZ_C"/>
</dbReference>
<dbReference type="PROSITE" id="PS51740">
    <property type="entry name" value="SPOVT_ABRB"/>
    <property type="match status" value="2"/>
</dbReference>
<dbReference type="InterPro" id="IPR035642">
    <property type="entry name" value="MraZ_N"/>
</dbReference>
<evidence type="ECO:0000313" key="10">
    <source>
        <dbReference type="Proteomes" id="UP000292373"/>
    </source>
</evidence>
<dbReference type="PANTHER" id="PTHR34701:SF1">
    <property type="entry name" value="TRANSCRIPTIONAL REGULATOR MRAZ"/>
    <property type="match status" value="1"/>
</dbReference>
<organism evidence="9 10">
    <name type="scientific">Propioniciclava sinopodophylli</name>
    <dbReference type="NCBI Taxonomy" id="1837344"/>
    <lineage>
        <taxon>Bacteria</taxon>
        <taxon>Bacillati</taxon>
        <taxon>Actinomycetota</taxon>
        <taxon>Actinomycetes</taxon>
        <taxon>Propionibacteriales</taxon>
        <taxon>Propionibacteriaceae</taxon>
        <taxon>Propioniciclava</taxon>
    </lineage>
</organism>
<keyword evidence="5 7" id="KW-0238">DNA-binding</keyword>
<reference evidence="9 10" key="1">
    <citation type="submission" date="2019-01" db="EMBL/GenBank/DDBJ databases">
        <title>Lactibacter flavus gen. nov., sp. nov., a novel bacterium of the family Propionibacteriaceae isolated from raw milk and dairy products.</title>
        <authorList>
            <person name="Huptas C."/>
            <person name="Wenning M."/>
            <person name="Breitenwieser F."/>
            <person name="Doll E."/>
            <person name="Von Neubeck M."/>
            <person name="Busse H.-J."/>
            <person name="Scherer S."/>
        </authorList>
    </citation>
    <scope>NUCLEOTIDE SEQUENCE [LARGE SCALE GENOMIC DNA]</scope>
    <source>
        <strain evidence="9 10">KCTC 33808</strain>
    </source>
</reference>
<keyword evidence="6 7" id="KW-0804">Transcription</keyword>
<evidence type="ECO:0000313" key="9">
    <source>
        <dbReference type="EMBL" id="TBT87288.1"/>
    </source>
</evidence>
<keyword evidence="2 7" id="KW-0963">Cytoplasm</keyword>
<dbReference type="SUPFAM" id="SSF89447">
    <property type="entry name" value="AbrB/MazE/MraZ-like"/>
    <property type="match status" value="1"/>
</dbReference>
<protein>
    <recommendedName>
        <fullName evidence="1 7">Transcriptional regulator MraZ</fullName>
    </recommendedName>
</protein>
<evidence type="ECO:0000256" key="2">
    <source>
        <dbReference type="ARBA" id="ARBA00022490"/>
    </source>
</evidence>
<dbReference type="GO" id="GO:0000976">
    <property type="term" value="F:transcription cis-regulatory region binding"/>
    <property type="evidence" value="ECO:0007669"/>
    <property type="project" value="TreeGrafter"/>
</dbReference>
<dbReference type="Pfam" id="PF02381">
    <property type="entry name" value="MraZ"/>
    <property type="match status" value="2"/>
</dbReference>
<comment type="subunit">
    <text evidence="7">Forms oligomers.</text>
</comment>
<dbReference type="InterPro" id="IPR003444">
    <property type="entry name" value="MraZ"/>
</dbReference>
<feature type="domain" description="SpoVT-AbrB" evidence="8">
    <location>
        <begin position="5"/>
        <end position="47"/>
    </location>
</feature>
<proteinExistence type="inferred from homology"/>
<comment type="subcellular location">
    <subcellularLocation>
        <location evidence="7">Cytoplasm</location>
        <location evidence="7">Nucleoid</location>
    </subcellularLocation>
</comment>
<evidence type="ECO:0000256" key="3">
    <source>
        <dbReference type="ARBA" id="ARBA00022737"/>
    </source>
</evidence>
<evidence type="ECO:0000256" key="1">
    <source>
        <dbReference type="ARBA" id="ARBA00013860"/>
    </source>
</evidence>
<comment type="caution">
    <text evidence="9">The sequence shown here is derived from an EMBL/GenBank/DDBJ whole genome shotgun (WGS) entry which is preliminary data.</text>
</comment>
<evidence type="ECO:0000256" key="4">
    <source>
        <dbReference type="ARBA" id="ARBA00023015"/>
    </source>
</evidence>
<keyword evidence="3" id="KW-0677">Repeat</keyword>
<dbReference type="GO" id="GO:0009295">
    <property type="term" value="C:nucleoid"/>
    <property type="evidence" value="ECO:0007669"/>
    <property type="project" value="UniProtKB-SubCell"/>
</dbReference>
<dbReference type="CDD" id="cd16320">
    <property type="entry name" value="MraZ_N"/>
    <property type="match status" value="1"/>
</dbReference>
<comment type="similarity">
    <text evidence="7">Belongs to the MraZ family.</text>
</comment>
<dbReference type="EMBL" id="SDMQ01000002">
    <property type="protein sequence ID" value="TBT87288.1"/>
    <property type="molecule type" value="Genomic_DNA"/>
</dbReference>
<dbReference type="PANTHER" id="PTHR34701">
    <property type="entry name" value="TRANSCRIPTIONAL REGULATOR MRAZ"/>
    <property type="match status" value="1"/>
</dbReference>
<dbReference type="AlphaFoldDB" id="A0A4Q9KFT6"/>
<dbReference type="Proteomes" id="UP000292373">
    <property type="component" value="Unassembled WGS sequence"/>
</dbReference>
<dbReference type="GO" id="GO:0003700">
    <property type="term" value="F:DNA-binding transcription factor activity"/>
    <property type="evidence" value="ECO:0007669"/>
    <property type="project" value="UniProtKB-UniRule"/>
</dbReference>
<evidence type="ECO:0000256" key="6">
    <source>
        <dbReference type="ARBA" id="ARBA00023163"/>
    </source>
</evidence>
<sequence>MFLGTHFPKVDEKGRFVLPAKFRDELGDGLVIAKGQERCLAIYTVEEFQRQAQAAMSGSSTVRGIRDFQRMFAAGASEEAPDKQGRVTIPPVLRNYAGLDKEIAVIGAFNRVEVWDLAAWEAYQSAQDEEFARMDEEIFPGGAPRPID</sequence>
<dbReference type="Gene3D" id="3.40.1550.20">
    <property type="entry name" value="Transcriptional regulator MraZ domain"/>
    <property type="match status" value="1"/>
</dbReference>
<evidence type="ECO:0000259" key="8">
    <source>
        <dbReference type="PROSITE" id="PS51740"/>
    </source>
</evidence>
<dbReference type="RefSeq" id="WP_131167074.1">
    <property type="nucleotide sequence ID" value="NZ_CANLBI010000001.1"/>
</dbReference>
<dbReference type="GO" id="GO:0005737">
    <property type="term" value="C:cytoplasm"/>
    <property type="evidence" value="ECO:0007669"/>
    <property type="project" value="UniProtKB-UniRule"/>
</dbReference>
<keyword evidence="4 7" id="KW-0805">Transcription regulation</keyword>
<dbReference type="CDD" id="cd16321">
    <property type="entry name" value="MraZ_C"/>
    <property type="match status" value="1"/>
</dbReference>
<evidence type="ECO:0000256" key="5">
    <source>
        <dbReference type="ARBA" id="ARBA00023125"/>
    </source>
</evidence>
<dbReference type="InterPro" id="IPR037914">
    <property type="entry name" value="SpoVT-AbrB_sf"/>
</dbReference>